<evidence type="ECO:0000313" key="2">
    <source>
        <dbReference type="EMBL" id="SFU66192.1"/>
    </source>
</evidence>
<feature type="transmembrane region" description="Helical" evidence="1">
    <location>
        <begin position="43"/>
        <end position="66"/>
    </location>
</feature>
<proteinExistence type="predicted"/>
<keyword evidence="1" id="KW-0812">Transmembrane</keyword>
<dbReference type="EMBL" id="FPBZ01000013">
    <property type="protein sequence ID" value="SFU66192.1"/>
    <property type="molecule type" value="Genomic_DNA"/>
</dbReference>
<keyword evidence="1" id="KW-0472">Membrane</keyword>
<dbReference type="Proteomes" id="UP000182649">
    <property type="component" value="Unassembled WGS sequence"/>
</dbReference>
<evidence type="ECO:0000313" key="3">
    <source>
        <dbReference type="Proteomes" id="UP000182649"/>
    </source>
</evidence>
<feature type="transmembrane region" description="Helical" evidence="1">
    <location>
        <begin position="16"/>
        <end position="37"/>
    </location>
</feature>
<dbReference type="RefSeq" id="WP_074975294.1">
    <property type="nucleotide sequence ID" value="NZ_FPBZ01000013.1"/>
</dbReference>
<dbReference type="InterPro" id="IPR007383">
    <property type="entry name" value="DUF445"/>
</dbReference>
<protein>
    <submittedName>
        <fullName evidence="2">Uncharacterized membrane-anchored protein YjiN, DUF445 family</fullName>
    </submittedName>
</protein>
<sequence>MRPVEPAVASNRTRRLATALLIVMLAVLVLANLFLSVHPSVGYVRAFAEAAVVGALADWFAITALFRQPLGLPIPHTAIIPRNKNRIGESLGRFVESNFASPEVVAAKLARVDLSGKLATWLSQQGRTDLFSDYVTRLIPELLDSVDERHVQRFVSAGMLEKAASVDLGPLLGEAVVMLTAEKRHQRLLDKLLREADEYVTANELRIRQRVRENTAWFWQRLSMDEKVGESVVAALREVVAEIARDPEHPLRLRLDAAIGKLASDLATSPQYREQIAAHAHKLLEHPALRDYADGVWRDIRNGMREDIDSEESAIRAWVRSVMESGTNTVIQDPGLRERLNNWMRDVLVEAVQSHQRDVGRLIADTVGEWDTETVTRRIERQVGEDLQYIRINGTLIGGLIGLTIYTLAHAFA</sequence>
<reference evidence="2 3" key="1">
    <citation type="submission" date="2016-10" db="EMBL/GenBank/DDBJ databases">
        <authorList>
            <person name="de Groot N.N."/>
        </authorList>
    </citation>
    <scope>NUCLEOTIDE SEQUENCE [LARGE SCALE GENOMIC DNA]</scope>
    <source>
        <strain evidence="2 3">Nl14</strain>
    </source>
</reference>
<dbReference type="PANTHER" id="PTHR38442:SF1">
    <property type="entry name" value="INNER MEMBRANE PROTEIN"/>
    <property type="match status" value="1"/>
</dbReference>
<evidence type="ECO:0000256" key="1">
    <source>
        <dbReference type="SAM" id="Phobius"/>
    </source>
</evidence>
<dbReference type="AlphaFoldDB" id="A0A1I7HZN7"/>
<keyword evidence="1" id="KW-1133">Transmembrane helix</keyword>
<dbReference type="Pfam" id="PF04286">
    <property type="entry name" value="DUF445"/>
    <property type="match status" value="1"/>
</dbReference>
<organism evidence="2 3">
    <name type="scientific">Nitrosospira multiformis</name>
    <dbReference type="NCBI Taxonomy" id="1231"/>
    <lineage>
        <taxon>Bacteria</taxon>
        <taxon>Pseudomonadati</taxon>
        <taxon>Pseudomonadota</taxon>
        <taxon>Betaproteobacteria</taxon>
        <taxon>Nitrosomonadales</taxon>
        <taxon>Nitrosomonadaceae</taxon>
        <taxon>Nitrosospira</taxon>
    </lineage>
</organism>
<dbReference type="GO" id="GO:0005886">
    <property type="term" value="C:plasma membrane"/>
    <property type="evidence" value="ECO:0007669"/>
    <property type="project" value="TreeGrafter"/>
</dbReference>
<gene>
    <name evidence="2" type="ORF">SAMN05216417_11330</name>
</gene>
<name>A0A1I7HZN7_9PROT</name>
<accession>A0A1I7HZN7</accession>
<dbReference type="OrthoDB" id="9769590at2"/>
<dbReference type="PANTHER" id="PTHR38442">
    <property type="entry name" value="INNER MEMBRANE PROTEIN-RELATED"/>
    <property type="match status" value="1"/>
</dbReference>